<evidence type="ECO:0000313" key="1">
    <source>
        <dbReference type="EMBL" id="KKI49971.1"/>
    </source>
</evidence>
<accession>A0A0M2NG87</accession>
<protein>
    <submittedName>
        <fullName evidence="1">Uncharacterized protein</fullName>
    </submittedName>
</protein>
<name>A0A0M2NG87_9FIRM</name>
<evidence type="ECO:0000313" key="2">
    <source>
        <dbReference type="Proteomes" id="UP000034076"/>
    </source>
</evidence>
<dbReference type="RefSeq" id="WP_160295661.1">
    <property type="nucleotide sequence ID" value="NZ_LAYJ01000115.1"/>
</dbReference>
<dbReference type="EMBL" id="LAYJ01000115">
    <property type="protein sequence ID" value="KKI49971.1"/>
    <property type="molecule type" value="Genomic_DNA"/>
</dbReference>
<dbReference type="AlphaFoldDB" id="A0A0M2NG87"/>
<comment type="caution">
    <text evidence="1">The sequence shown here is derived from an EMBL/GenBank/DDBJ whole genome shotgun (WGS) entry which is preliminary data.</text>
</comment>
<proteinExistence type="predicted"/>
<reference evidence="1 2" key="1">
    <citation type="submission" date="2015-04" db="EMBL/GenBank/DDBJ databases">
        <title>Draft genome sequence of bacteremic isolate Catabacter hongkongensis type strain HKU16T.</title>
        <authorList>
            <person name="Lau S.K."/>
            <person name="Teng J.L."/>
            <person name="Huang Y."/>
            <person name="Curreem S.O."/>
            <person name="Tsui S.K."/>
            <person name="Woo P.C."/>
        </authorList>
    </citation>
    <scope>NUCLEOTIDE SEQUENCE [LARGE SCALE GENOMIC DNA]</scope>
    <source>
        <strain evidence="1 2">HKU16</strain>
    </source>
</reference>
<organism evidence="1 2">
    <name type="scientific">Christensenella hongkongensis</name>
    <dbReference type="NCBI Taxonomy" id="270498"/>
    <lineage>
        <taxon>Bacteria</taxon>
        <taxon>Bacillati</taxon>
        <taxon>Bacillota</taxon>
        <taxon>Clostridia</taxon>
        <taxon>Christensenellales</taxon>
        <taxon>Christensenellaceae</taxon>
        <taxon>Christensenella</taxon>
    </lineage>
</organism>
<sequence>MDAKKMEGKDFFIYLRKKDTIETFDYVTGYKIILTFNHKKGCAELFKKELKSAIADLK</sequence>
<gene>
    <name evidence="1" type="ORF">CHK_2587</name>
</gene>
<dbReference type="Proteomes" id="UP000034076">
    <property type="component" value="Unassembled WGS sequence"/>
</dbReference>
<keyword evidence="2" id="KW-1185">Reference proteome</keyword>